<reference evidence="1 2" key="1">
    <citation type="journal article" date="2024" name="Commun. Biol.">
        <title>Comparative genomic analysis of thermophilic fungi reveals convergent evolutionary adaptations and gene losses.</title>
        <authorList>
            <person name="Steindorff A.S."/>
            <person name="Aguilar-Pontes M.V."/>
            <person name="Robinson A.J."/>
            <person name="Andreopoulos B."/>
            <person name="LaButti K."/>
            <person name="Kuo A."/>
            <person name="Mondo S."/>
            <person name="Riley R."/>
            <person name="Otillar R."/>
            <person name="Haridas S."/>
            <person name="Lipzen A."/>
            <person name="Grimwood J."/>
            <person name="Schmutz J."/>
            <person name="Clum A."/>
            <person name="Reid I.D."/>
            <person name="Moisan M.C."/>
            <person name="Butler G."/>
            <person name="Nguyen T.T.M."/>
            <person name="Dewar K."/>
            <person name="Conant G."/>
            <person name="Drula E."/>
            <person name="Henrissat B."/>
            <person name="Hansel C."/>
            <person name="Singer S."/>
            <person name="Hutchinson M.I."/>
            <person name="de Vries R.P."/>
            <person name="Natvig D.O."/>
            <person name="Powell A.J."/>
            <person name="Tsang A."/>
            <person name="Grigoriev I.V."/>
        </authorList>
    </citation>
    <scope>NUCLEOTIDE SEQUENCE [LARGE SCALE GENOMIC DNA]</scope>
    <source>
        <strain evidence="1 2">CBS 494.80</strain>
    </source>
</reference>
<proteinExistence type="predicted"/>
<evidence type="ECO:0000313" key="2">
    <source>
        <dbReference type="Proteomes" id="UP001595075"/>
    </source>
</evidence>
<accession>A0ABR4CNR5</accession>
<dbReference type="EMBL" id="JAZHXI010000005">
    <property type="protein sequence ID" value="KAL2071651.1"/>
    <property type="molecule type" value="Genomic_DNA"/>
</dbReference>
<dbReference type="Gene3D" id="3.40.50.1240">
    <property type="entry name" value="Phosphoglycerate mutase-like"/>
    <property type="match status" value="1"/>
</dbReference>
<name>A0ABR4CNR5_9HELO</name>
<gene>
    <name evidence="1" type="ORF">VTL71DRAFT_12886</name>
</gene>
<dbReference type="Proteomes" id="UP001595075">
    <property type="component" value="Unassembled WGS sequence"/>
</dbReference>
<keyword evidence="2" id="KW-1185">Reference proteome</keyword>
<organism evidence="1 2">
    <name type="scientific">Oculimacula yallundae</name>
    <dbReference type="NCBI Taxonomy" id="86028"/>
    <lineage>
        <taxon>Eukaryota</taxon>
        <taxon>Fungi</taxon>
        <taxon>Dikarya</taxon>
        <taxon>Ascomycota</taxon>
        <taxon>Pezizomycotina</taxon>
        <taxon>Leotiomycetes</taxon>
        <taxon>Helotiales</taxon>
        <taxon>Ploettnerulaceae</taxon>
        <taxon>Oculimacula</taxon>
    </lineage>
</organism>
<evidence type="ECO:0000313" key="1">
    <source>
        <dbReference type="EMBL" id="KAL2071651.1"/>
    </source>
</evidence>
<protein>
    <submittedName>
        <fullName evidence="1">Uncharacterized protein</fullName>
    </submittedName>
</protein>
<dbReference type="InterPro" id="IPR029033">
    <property type="entry name" value="His_PPase_superfam"/>
</dbReference>
<sequence length="196" mass="22307">MLQIDTERLMKNLCVWTSMLQRSIQTAECFQDDENYDVKKWEMLKEVDAEPLKELTPRTNERAGLSRYRPEGLGVPPETEASHFTRVLEPYAEELDLSTDEYVKGYNCGSIKEPELDDYIVWRWALIILQIAGVLSTMVANVVAIKFGEDECQPGKVQQPPYNPSSISTAIFGLAFFKIVTAVRTATQSQLCPMYI</sequence>
<comment type="caution">
    <text evidence="1">The sequence shown here is derived from an EMBL/GenBank/DDBJ whole genome shotgun (WGS) entry which is preliminary data.</text>
</comment>
<dbReference type="SUPFAM" id="SSF53254">
    <property type="entry name" value="Phosphoglycerate mutase-like"/>
    <property type="match status" value="1"/>
</dbReference>
<dbReference type="InterPro" id="IPR001661">
    <property type="entry name" value="Glyco_hydro_37"/>
</dbReference>
<dbReference type="Pfam" id="PF01204">
    <property type="entry name" value="Trehalase"/>
    <property type="match status" value="1"/>
</dbReference>